<proteinExistence type="predicted"/>
<evidence type="ECO:0000313" key="1">
    <source>
        <dbReference type="EMBL" id="KPM32179.1"/>
    </source>
</evidence>
<gene>
    <name evidence="1" type="ORF">I595_1828</name>
</gene>
<name>A0A0P7AK04_9FLAO</name>
<sequence>MLHNGGKKLIVHTRDTQNPRNCDLIDAPGTKGDAEFAQAVVTSLSF</sequence>
<accession>A0A0P7AK04</accession>
<dbReference type="Proteomes" id="UP000050280">
    <property type="component" value="Unassembled WGS sequence"/>
</dbReference>
<evidence type="ECO:0000313" key="2">
    <source>
        <dbReference type="Proteomes" id="UP000050280"/>
    </source>
</evidence>
<organism evidence="1 2">
    <name type="scientific">Croceitalea dokdonensis DOKDO 023</name>
    <dbReference type="NCBI Taxonomy" id="1300341"/>
    <lineage>
        <taxon>Bacteria</taxon>
        <taxon>Pseudomonadati</taxon>
        <taxon>Bacteroidota</taxon>
        <taxon>Flavobacteriia</taxon>
        <taxon>Flavobacteriales</taxon>
        <taxon>Flavobacteriaceae</taxon>
        <taxon>Croceitalea</taxon>
    </lineage>
</organism>
<keyword evidence="2" id="KW-1185">Reference proteome</keyword>
<reference evidence="1 2" key="1">
    <citation type="submission" date="2015-09" db="EMBL/GenBank/DDBJ databases">
        <title>Genome sequence of the marine flavobacterium Croceitalea dokdonensis DOKDO 023 that contains proton- and sodium-pumping rhodopsins.</title>
        <authorList>
            <person name="Kwon S.-K."/>
            <person name="Lee H.K."/>
            <person name="Kwak M.-J."/>
            <person name="Kim J.F."/>
        </authorList>
    </citation>
    <scope>NUCLEOTIDE SEQUENCE [LARGE SCALE GENOMIC DNA]</scope>
    <source>
        <strain evidence="1 2">DOKDO 023</strain>
    </source>
</reference>
<protein>
    <submittedName>
        <fullName evidence="1">Uncharacterized protein</fullName>
    </submittedName>
</protein>
<comment type="caution">
    <text evidence="1">The sequence shown here is derived from an EMBL/GenBank/DDBJ whole genome shotgun (WGS) entry which is preliminary data.</text>
</comment>
<dbReference type="AlphaFoldDB" id="A0A0P7AK04"/>
<dbReference type="EMBL" id="LDJX01000003">
    <property type="protein sequence ID" value="KPM32179.1"/>
    <property type="molecule type" value="Genomic_DNA"/>
</dbReference>